<dbReference type="InterPro" id="IPR036314">
    <property type="entry name" value="SOD_C_sf"/>
</dbReference>
<evidence type="ECO:0000256" key="2">
    <source>
        <dbReference type="ARBA" id="ARBA00012682"/>
    </source>
</evidence>
<dbReference type="PROSITE" id="PS00088">
    <property type="entry name" value="SOD_MN"/>
    <property type="match status" value="1"/>
</dbReference>
<dbReference type="InterPro" id="IPR001189">
    <property type="entry name" value="Mn/Fe_SOD"/>
</dbReference>
<dbReference type="InterPro" id="IPR019831">
    <property type="entry name" value="Mn/Fe_SOD_N"/>
</dbReference>
<feature type="domain" description="Manganese/iron superoxide dismutase N-terminal" evidence="5">
    <location>
        <begin position="64"/>
        <end position="145"/>
    </location>
</feature>
<dbReference type="EMBL" id="BMIO01000004">
    <property type="protein sequence ID" value="GGD40824.1"/>
    <property type="molecule type" value="Genomic_DNA"/>
</dbReference>
<keyword evidence="3" id="KW-0479">Metal-binding</keyword>
<dbReference type="SUPFAM" id="SSF46609">
    <property type="entry name" value="Fe,Mn superoxide dismutase (SOD), N-terminal domain"/>
    <property type="match status" value="1"/>
</dbReference>
<proteinExistence type="inferred from homology"/>
<evidence type="ECO:0000259" key="6">
    <source>
        <dbReference type="Pfam" id="PF02777"/>
    </source>
</evidence>
<dbReference type="AlphaFoldDB" id="A0A916YDC5"/>
<accession>A0A916YDC5</accession>
<dbReference type="InterPro" id="IPR019832">
    <property type="entry name" value="Mn/Fe_SOD_C"/>
</dbReference>
<dbReference type="PANTHER" id="PTHR42769">
    <property type="entry name" value="SUPEROXIDE DISMUTASE"/>
    <property type="match status" value="1"/>
</dbReference>
<dbReference type="EC" id="1.15.1.1" evidence="2"/>
<gene>
    <name evidence="7" type="ORF">GCM10010989_13610</name>
</gene>
<name>A0A916YDC5_9SPHN</name>
<sequence>MSEAFWQFPARHGTPDAAREGAWYTSEREIYAKLQLEPAQCVYTYEHETTKRDRPRSLKMAIAFPDLPYAHDALSPAIGSETLQTHHGKHHKAYVDKTNAAIEGTDLADASLESIIAKADETGNAGLFNNSAQSWNHAFYWHSMAPTSEGPSGDLLDAINAAFGSVDALVEKLQSAGAGHFASGWVWLAADSDGKLSVEETHDAGTLAIGGKNPLLTLDVWEHAYYLDHKNVRPDYLKAVSTGHINWDFAAENYKRGSIWSYPSA</sequence>
<keyword evidence="8" id="KW-1185">Reference proteome</keyword>
<dbReference type="PRINTS" id="PR01703">
    <property type="entry name" value="MNSODISMTASE"/>
</dbReference>
<dbReference type="Pfam" id="PF00081">
    <property type="entry name" value="Sod_Fe_N"/>
    <property type="match status" value="1"/>
</dbReference>
<feature type="domain" description="Manganese/iron superoxide dismutase C-terminal" evidence="6">
    <location>
        <begin position="151"/>
        <end position="252"/>
    </location>
</feature>
<evidence type="ECO:0000256" key="1">
    <source>
        <dbReference type="ARBA" id="ARBA00008714"/>
    </source>
</evidence>
<evidence type="ECO:0000313" key="7">
    <source>
        <dbReference type="EMBL" id="GGD40824.1"/>
    </source>
</evidence>
<dbReference type="InterPro" id="IPR019833">
    <property type="entry name" value="Mn/Fe_SOD_BS"/>
</dbReference>
<dbReference type="Gene3D" id="1.10.287.990">
    <property type="entry name" value="Fe,Mn superoxide dismutase (SOD) domain"/>
    <property type="match status" value="1"/>
</dbReference>
<organism evidence="7 8">
    <name type="scientific">Croceicoccus pelagius</name>
    <dbReference type="NCBI Taxonomy" id="1703341"/>
    <lineage>
        <taxon>Bacteria</taxon>
        <taxon>Pseudomonadati</taxon>
        <taxon>Pseudomonadota</taxon>
        <taxon>Alphaproteobacteria</taxon>
        <taxon>Sphingomonadales</taxon>
        <taxon>Erythrobacteraceae</taxon>
        <taxon>Croceicoccus</taxon>
    </lineage>
</organism>
<dbReference type="Gene3D" id="3.55.40.20">
    <property type="entry name" value="Iron/manganese superoxide dismutase, C-terminal domain"/>
    <property type="match status" value="1"/>
</dbReference>
<dbReference type="Proteomes" id="UP000598997">
    <property type="component" value="Unassembled WGS sequence"/>
</dbReference>
<dbReference type="Pfam" id="PF02777">
    <property type="entry name" value="Sod_Fe_C"/>
    <property type="match status" value="1"/>
</dbReference>
<evidence type="ECO:0000256" key="4">
    <source>
        <dbReference type="ARBA" id="ARBA00023002"/>
    </source>
</evidence>
<comment type="similarity">
    <text evidence="1">Belongs to the iron/manganese superoxide dismutase family.</text>
</comment>
<dbReference type="GO" id="GO:0046872">
    <property type="term" value="F:metal ion binding"/>
    <property type="evidence" value="ECO:0007669"/>
    <property type="project" value="UniProtKB-KW"/>
</dbReference>
<protein>
    <recommendedName>
        <fullName evidence="2">superoxide dismutase</fullName>
        <ecNumber evidence="2">1.15.1.1</ecNumber>
    </recommendedName>
</protein>
<comment type="caution">
    <text evidence="7">The sequence shown here is derived from an EMBL/GenBank/DDBJ whole genome shotgun (WGS) entry which is preliminary data.</text>
</comment>
<evidence type="ECO:0000256" key="3">
    <source>
        <dbReference type="ARBA" id="ARBA00022723"/>
    </source>
</evidence>
<dbReference type="InterPro" id="IPR036324">
    <property type="entry name" value="Mn/Fe_SOD_N_sf"/>
</dbReference>
<dbReference type="GO" id="GO:0004784">
    <property type="term" value="F:superoxide dismutase activity"/>
    <property type="evidence" value="ECO:0007669"/>
    <property type="project" value="UniProtKB-EC"/>
</dbReference>
<reference evidence="7 8" key="1">
    <citation type="journal article" date="2014" name="Int. J. Syst. Evol. Microbiol.">
        <title>Complete genome sequence of Corynebacterium casei LMG S-19264T (=DSM 44701T), isolated from a smear-ripened cheese.</title>
        <authorList>
            <consortium name="US DOE Joint Genome Institute (JGI-PGF)"/>
            <person name="Walter F."/>
            <person name="Albersmeier A."/>
            <person name="Kalinowski J."/>
            <person name="Ruckert C."/>
        </authorList>
    </citation>
    <scope>NUCLEOTIDE SEQUENCE [LARGE SCALE GENOMIC DNA]</scope>
    <source>
        <strain evidence="7 8">CGMCC 1.15358</strain>
    </source>
</reference>
<dbReference type="PANTHER" id="PTHR42769:SF3">
    <property type="entry name" value="SUPEROXIDE DISMUTASE [FE] 2, CHLOROPLASTIC"/>
    <property type="match status" value="1"/>
</dbReference>
<dbReference type="SUPFAM" id="SSF54719">
    <property type="entry name" value="Fe,Mn superoxide dismutase (SOD), C-terminal domain"/>
    <property type="match status" value="1"/>
</dbReference>
<evidence type="ECO:0000313" key="8">
    <source>
        <dbReference type="Proteomes" id="UP000598997"/>
    </source>
</evidence>
<keyword evidence="4" id="KW-0560">Oxidoreductase</keyword>
<evidence type="ECO:0000259" key="5">
    <source>
        <dbReference type="Pfam" id="PF00081"/>
    </source>
</evidence>